<evidence type="ECO:0000256" key="2">
    <source>
        <dbReference type="ARBA" id="ARBA00007331"/>
    </source>
</evidence>
<dbReference type="STRING" id="97331.A0A436ZV66"/>
<evidence type="ECO:0000256" key="4">
    <source>
        <dbReference type="SAM" id="MobiDB-lite"/>
    </source>
</evidence>
<name>A0A436ZV66_ARTFL</name>
<dbReference type="Gene3D" id="3.20.20.140">
    <property type="entry name" value="Metal-dependent hydrolases"/>
    <property type="match status" value="1"/>
</dbReference>
<dbReference type="InterPro" id="IPR002738">
    <property type="entry name" value="RNase_P_p30"/>
</dbReference>
<evidence type="ECO:0000313" key="5">
    <source>
        <dbReference type="EMBL" id="RVD82848.1"/>
    </source>
</evidence>
<dbReference type="OrthoDB" id="17948at2759"/>
<dbReference type="GO" id="GO:0008033">
    <property type="term" value="P:tRNA processing"/>
    <property type="evidence" value="ECO:0007669"/>
    <property type="project" value="UniProtKB-KW"/>
</dbReference>
<reference evidence="5 6" key="1">
    <citation type="submission" date="2019-01" db="EMBL/GenBank/DDBJ databases">
        <title>Intercellular communication is required for trap formation in the nematode-trapping fungus Duddingtonia flagrans.</title>
        <authorList>
            <person name="Youssar L."/>
            <person name="Wernet V."/>
            <person name="Hensel N."/>
            <person name="Hildebrandt H.-G."/>
            <person name="Fischer R."/>
        </authorList>
    </citation>
    <scope>NUCLEOTIDE SEQUENCE [LARGE SCALE GENOMIC DNA]</scope>
    <source>
        <strain evidence="5 6">CBS H-5679</strain>
    </source>
</reference>
<proteinExistence type="inferred from homology"/>
<dbReference type="SUPFAM" id="SSF89550">
    <property type="entry name" value="PHP domain-like"/>
    <property type="match status" value="1"/>
</dbReference>
<comment type="similarity">
    <text evidence="2">Belongs to the eukaryotic/archaeal RNase P protein component 3 family.</text>
</comment>
<dbReference type="Proteomes" id="UP000283090">
    <property type="component" value="Unassembled WGS sequence"/>
</dbReference>
<dbReference type="PANTHER" id="PTHR13031">
    <property type="entry name" value="RIBONUCLEASE P SUBUNIT P30"/>
    <property type="match status" value="1"/>
</dbReference>
<dbReference type="EMBL" id="SAEB01000009">
    <property type="protein sequence ID" value="RVD82848.1"/>
    <property type="molecule type" value="Genomic_DNA"/>
</dbReference>
<feature type="region of interest" description="Disordered" evidence="4">
    <location>
        <begin position="240"/>
        <end position="333"/>
    </location>
</feature>
<dbReference type="PANTHER" id="PTHR13031:SF0">
    <property type="entry name" value="RIBONUCLEASE P PROTEIN SUBUNIT P30"/>
    <property type="match status" value="1"/>
</dbReference>
<feature type="compositionally biased region" description="Polar residues" evidence="4">
    <location>
        <begin position="269"/>
        <end position="283"/>
    </location>
</feature>
<dbReference type="InterPro" id="IPR016195">
    <property type="entry name" value="Pol/histidinol_Pase-like"/>
</dbReference>
<keyword evidence="6" id="KW-1185">Reference proteome</keyword>
<evidence type="ECO:0008006" key="7">
    <source>
        <dbReference type="Google" id="ProtNLM"/>
    </source>
</evidence>
<comment type="caution">
    <text evidence="5">The sequence shown here is derived from an EMBL/GenBank/DDBJ whole genome shotgun (WGS) entry which is preliminary data.</text>
</comment>
<dbReference type="GO" id="GO:0003723">
    <property type="term" value="F:RNA binding"/>
    <property type="evidence" value="ECO:0007669"/>
    <property type="project" value="TreeGrafter"/>
</dbReference>
<dbReference type="Pfam" id="PF01876">
    <property type="entry name" value="RNase_P_p30"/>
    <property type="match status" value="1"/>
</dbReference>
<protein>
    <recommendedName>
        <fullName evidence="7">RNase P subunit p30</fullName>
    </recommendedName>
</protein>
<sequence>MFYDLNIPWTSKDDPELARTVAFLDELGYNVVALNQTIAGKIPSKIAGIANLIPENPFPDHPSIRFLRRVTIILDDPSQNYGLTSLSNNFDIVAVRPTDEKLLLQACTSLECDLISLDLSIRHPYHFKYKVLGQAISRGIRFEITYSASVNESNARRNLLSNAAALTRATKGKGIVISSEARKAMLCRAPFDVINLATLWGLNQEKGREAIANGPRAVMIQAKMKRQSFRGVIDVVEGGGVPKSTPKEVAKTTISQKAPVKRKAEVGDNNGTAVETATDSPQPAESAKLGGEATPGECSETRPTKKQRKKEMQAAKKAAKNTLSGSVGGEWLR</sequence>
<comment type="subcellular location">
    <subcellularLocation>
        <location evidence="1">Nucleus</location>
    </subcellularLocation>
</comment>
<dbReference type="GO" id="GO:0005655">
    <property type="term" value="C:nucleolar ribonuclease P complex"/>
    <property type="evidence" value="ECO:0007669"/>
    <property type="project" value="TreeGrafter"/>
</dbReference>
<dbReference type="GeneID" id="93589571"/>
<dbReference type="RefSeq" id="XP_067488392.1">
    <property type="nucleotide sequence ID" value="XM_067636815.1"/>
</dbReference>
<evidence type="ECO:0000256" key="3">
    <source>
        <dbReference type="ARBA" id="ARBA00022694"/>
    </source>
</evidence>
<evidence type="ECO:0000256" key="1">
    <source>
        <dbReference type="ARBA" id="ARBA00004123"/>
    </source>
</evidence>
<keyword evidence="3" id="KW-0819">tRNA processing</keyword>
<organism evidence="5 6">
    <name type="scientific">Arthrobotrys flagrans</name>
    <name type="common">Nematode-trapping fungus</name>
    <name type="synonym">Trichothecium flagrans</name>
    <dbReference type="NCBI Taxonomy" id="97331"/>
    <lineage>
        <taxon>Eukaryota</taxon>
        <taxon>Fungi</taxon>
        <taxon>Dikarya</taxon>
        <taxon>Ascomycota</taxon>
        <taxon>Pezizomycotina</taxon>
        <taxon>Orbiliomycetes</taxon>
        <taxon>Orbiliales</taxon>
        <taxon>Orbiliaceae</taxon>
        <taxon>Arthrobotrys</taxon>
    </lineage>
</organism>
<dbReference type="VEuPathDB" id="FungiDB:DFL_007260"/>
<evidence type="ECO:0000313" key="6">
    <source>
        <dbReference type="Proteomes" id="UP000283090"/>
    </source>
</evidence>
<gene>
    <name evidence="5" type="ORF">DFL_007260</name>
</gene>
<accession>A0A436ZV66</accession>
<dbReference type="AlphaFoldDB" id="A0A436ZV66"/>